<accession>A0A0A0KWY9</accession>
<dbReference type="AlphaFoldDB" id="A0A0A0KWY9"/>
<evidence type="ECO:0000313" key="2">
    <source>
        <dbReference type="EMBL" id="KGN52331.1"/>
    </source>
</evidence>
<organism evidence="2 3">
    <name type="scientific">Cucumis sativus</name>
    <name type="common">Cucumber</name>
    <dbReference type="NCBI Taxonomy" id="3659"/>
    <lineage>
        <taxon>Eukaryota</taxon>
        <taxon>Viridiplantae</taxon>
        <taxon>Streptophyta</taxon>
        <taxon>Embryophyta</taxon>
        <taxon>Tracheophyta</taxon>
        <taxon>Spermatophyta</taxon>
        <taxon>Magnoliopsida</taxon>
        <taxon>eudicotyledons</taxon>
        <taxon>Gunneridae</taxon>
        <taxon>Pentapetalae</taxon>
        <taxon>rosids</taxon>
        <taxon>fabids</taxon>
        <taxon>Cucurbitales</taxon>
        <taxon>Cucurbitaceae</taxon>
        <taxon>Benincaseae</taxon>
        <taxon>Cucumis</taxon>
    </lineage>
</organism>
<reference evidence="2 3" key="4">
    <citation type="journal article" date="2011" name="BMC Genomics">
        <title>RNA-Seq improves annotation of protein-coding genes in the cucumber genome.</title>
        <authorList>
            <person name="Li Z."/>
            <person name="Zhang Z."/>
            <person name="Yan P."/>
            <person name="Huang S."/>
            <person name="Fei Z."/>
            <person name="Lin K."/>
        </authorList>
    </citation>
    <scope>NUCLEOTIDE SEQUENCE [LARGE SCALE GENOMIC DNA]</scope>
    <source>
        <strain evidence="3">cv. 9930</strain>
    </source>
</reference>
<reference evidence="2 3" key="2">
    <citation type="journal article" date="2009" name="PLoS ONE">
        <title>An integrated genetic and cytogenetic map of the cucumber genome.</title>
        <authorList>
            <person name="Ren Y."/>
            <person name="Zhang Z."/>
            <person name="Liu J."/>
            <person name="Staub J.E."/>
            <person name="Han Y."/>
            <person name="Cheng Z."/>
            <person name="Li X."/>
            <person name="Lu J."/>
            <person name="Miao H."/>
            <person name="Kang H."/>
            <person name="Xie B."/>
            <person name="Gu X."/>
            <person name="Wang X."/>
            <person name="Du Y."/>
            <person name="Jin W."/>
            <person name="Huang S."/>
        </authorList>
    </citation>
    <scope>NUCLEOTIDE SEQUENCE [LARGE SCALE GENOMIC DNA]</scope>
    <source>
        <strain evidence="3">cv. 9930</strain>
    </source>
</reference>
<dbReference type="EMBL" id="CM002926">
    <property type="protein sequence ID" value="KGN52331.1"/>
    <property type="molecule type" value="Genomic_DNA"/>
</dbReference>
<reference evidence="2 3" key="3">
    <citation type="journal article" date="2010" name="BMC Genomics">
        <title>Transcriptome sequencing and comparative analysis of cucumber flowers with different sex types.</title>
        <authorList>
            <person name="Guo S."/>
            <person name="Zheng Y."/>
            <person name="Joung J.G."/>
            <person name="Liu S."/>
            <person name="Zhang Z."/>
            <person name="Crasta O.R."/>
            <person name="Sobral B.W."/>
            <person name="Xu Y."/>
            <person name="Huang S."/>
            <person name="Fei Z."/>
        </authorList>
    </citation>
    <scope>NUCLEOTIDE SEQUENCE [LARGE SCALE GENOMIC DNA]</scope>
    <source>
        <strain evidence="3">cv. 9930</strain>
    </source>
</reference>
<feature type="compositionally biased region" description="Polar residues" evidence="1">
    <location>
        <begin position="116"/>
        <end position="141"/>
    </location>
</feature>
<evidence type="ECO:0000256" key="1">
    <source>
        <dbReference type="SAM" id="MobiDB-lite"/>
    </source>
</evidence>
<evidence type="ECO:0000313" key="3">
    <source>
        <dbReference type="Proteomes" id="UP000029981"/>
    </source>
</evidence>
<gene>
    <name evidence="2" type="ORF">Csa_5G624420</name>
</gene>
<proteinExistence type="predicted"/>
<protein>
    <submittedName>
        <fullName evidence="2">Uncharacterized protein</fullName>
    </submittedName>
</protein>
<keyword evidence="3" id="KW-1185">Reference proteome</keyword>
<sequence length="149" mass="16727">MSERKEGTYSWLQMDISETEPDIPLATFFSFLSQLAWYTSPGMIMKIRRDLEERKYPASAMKRKPTKQQLNCKNYQATGSSGCYLQSSELPLVTTPPLKSKTAVSNQRKHKARQKLTISQESNSPKTSQNGISGIGSTYLTANERDPVG</sequence>
<feature type="region of interest" description="Disordered" evidence="1">
    <location>
        <begin position="96"/>
        <end position="149"/>
    </location>
</feature>
<dbReference type="Proteomes" id="UP000029981">
    <property type="component" value="Chromosome 5"/>
</dbReference>
<name>A0A0A0KWY9_CUCSA</name>
<reference evidence="2 3" key="1">
    <citation type="journal article" date="2009" name="Nat. Genet.">
        <title>The genome of the cucumber, Cucumis sativus L.</title>
        <authorList>
            <person name="Huang S."/>
            <person name="Li R."/>
            <person name="Zhang Z."/>
            <person name="Li L."/>
            <person name="Gu X."/>
            <person name="Fan W."/>
            <person name="Lucas W.J."/>
            <person name="Wang X."/>
            <person name="Xie B."/>
            <person name="Ni P."/>
            <person name="Ren Y."/>
            <person name="Zhu H."/>
            <person name="Li J."/>
            <person name="Lin K."/>
            <person name="Jin W."/>
            <person name="Fei Z."/>
            <person name="Li G."/>
            <person name="Staub J."/>
            <person name="Kilian A."/>
            <person name="van der Vossen E.A."/>
            <person name="Wu Y."/>
            <person name="Guo J."/>
            <person name="He J."/>
            <person name="Jia Z."/>
            <person name="Ren Y."/>
            <person name="Tian G."/>
            <person name="Lu Y."/>
            <person name="Ruan J."/>
            <person name="Qian W."/>
            <person name="Wang M."/>
            <person name="Huang Q."/>
            <person name="Li B."/>
            <person name="Xuan Z."/>
            <person name="Cao J."/>
            <person name="Asan"/>
            <person name="Wu Z."/>
            <person name="Zhang J."/>
            <person name="Cai Q."/>
            <person name="Bai Y."/>
            <person name="Zhao B."/>
            <person name="Han Y."/>
            <person name="Li Y."/>
            <person name="Li X."/>
            <person name="Wang S."/>
            <person name="Shi Q."/>
            <person name="Liu S."/>
            <person name="Cho W.K."/>
            <person name="Kim J.Y."/>
            <person name="Xu Y."/>
            <person name="Heller-Uszynska K."/>
            <person name="Miao H."/>
            <person name="Cheng Z."/>
            <person name="Zhang S."/>
            <person name="Wu J."/>
            <person name="Yang Y."/>
            <person name="Kang H."/>
            <person name="Li M."/>
            <person name="Liang H."/>
            <person name="Ren X."/>
            <person name="Shi Z."/>
            <person name="Wen M."/>
            <person name="Jian M."/>
            <person name="Yang H."/>
            <person name="Zhang G."/>
            <person name="Yang Z."/>
            <person name="Chen R."/>
            <person name="Liu S."/>
            <person name="Li J."/>
            <person name="Ma L."/>
            <person name="Liu H."/>
            <person name="Zhou Y."/>
            <person name="Zhao J."/>
            <person name="Fang X."/>
            <person name="Li G."/>
            <person name="Fang L."/>
            <person name="Li Y."/>
            <person name="Liu D."/>
            <person name="Zheng H."/>
            <person name="Zhang Y."/>
            <person name="Qin N."/>
            <person name="Li Z."/>
            <person name="Yang G."/>
            <person name="Yang S."/>
            <person name="Bolund L."/>
            <person name="Kristiansen K."/>
            <person name="Zheng H."/>
            <person name="Li S."/>
            <person name="Zhang X."/>
            <person name="Yang H."/>
            <person name="Wang J."/>
            <person name="Sun R."/>
            <person name="Zhang B."/>
            <person name="Jiang S."/>
            <person name="Wang J."/>
            <person name="Du Y."/>
            <person name="Li S."/>
        </authorList>
    </citation>
    <scope>NUCLEOTIDE SEQUENCE [LARGE SCALE GENOMIC DNA]</scope>
    <source>
        <strain evidence="3">cv. 9930</strain>
    </source>
</reference>
<dbReference type="Gramene" id="KGN52331">
    <property type="protein sequence ID" value="KGN52331"/>
    <property type="gene ID" value="Csa_5G624420"/>
</dbReference>